<dbReference type="EMBL" id="BMJT01000010">
    <property type="protein sequence ID" value="GGG30572.1"/>
    <property type="molecule type" value="Genomic_DNA"/>
</dbReference>
<gene>
    <name evidence="2" type="ORF">GCM10007425_26480</name>
</gene>
<keyword evidence="3" id="KW-1185">Reference proteome</keyword>
<dbReference type="PANTHER" id="PTHR37305">
    <property type="entry name" value="INTEGRAL MEMBRANE PROTEIN-RELATED"/>
    <property type="match status" value="1"/>
</dbReference>
<proteinExistence type="predicted"/>
<keyword evidence="1" id="KW-1133">Transmembrane helix</keyword>
<organism evidence="2 3">
    <name type="scientific">Lysinibacillus alkalisoli</name>
    <dbReference type="NCBI Taxonomy" id="1911548"/>
    <lineage>
        <taxon>Bacteria</taxon>
        <taxon>Bacillati</taxon>
        <taxon>Bacillota</taxon>
        <taxon>Bacilli</taxon>
        <taxon>Bacillales</taxon>
        <taxon>Bacillaceae</taxon>
        <taxon>Lysinibacillus</taxon>
    </lineage>
</organism>
<evidence type="ECO:0000313" key="3">
    <source>
        <dbReference type="Proteomes" id="UP000616608"/>
    </source>
</evidence>
<name>A0A917LIY3_9BACI</name>
<reference evidence="2" key="2">
    <citation type="submission" date="2020-09" db="EMBL/GenBank/DDBJ databases">
        <authorList>
            <person name="Sun Q."/>
            <person name="Zhou Y."/>
        </authorList>
    </citation>
    <scope>NUCLEOTIDE SEQUENCE</scope>
    <source>
        <strain evidence="2">CGMCC 1.15760</strain>
    </source>
</reference>
<dbReference type="PANTHER" id="PTHR37305:SF1">
    <property type="entry name" value="MEMBRANE PROTEIN"/>
    <property type="match status" value="1"/>
</dbReference>
<evidence type="ECO:0000256" key="1">
    <source>
        <dbReference type="SAM" id="Phobius"/>
    </source>
</evidence>
<dbReference type="RefSeq" id="WP_229704247.1">
    <property type="nucleotide sequence ID" value="NZ_BMJT01000010.1"/>
</dbReference>
<feature type="transmembrane region" description="Helical" evidence="1">
    <location>
        <begin position="213"/>
        <end position="239"/>
    </location>
</feature>
<feature type="transmembrane region" description="Helical" evidence="1">
    <location>
        <begin position="167"/>
        <end position="185"/>
    </location>
</feature>
<sequence length="244" mass="27559">MIGTLIKAEWYKLKHHHIYAILIIGPLLTLLIGMLNPMMGDMGAYHPWLSLFLFMNLPYALLFLPLITGVIACIICRYEHQAGGWKQWATLPVTRTQIYVSKLILIALLVLIIQMIYGLVIFIAGTVKGFDVVFPYWTVGKFIIGGWLATFPMIALQLWAAMHWRSFAVAFTINVVFTLPSILAINSERFGPFYPWAQPFFAMYVDESMSGMLFIPISQMLLVTGGSFIVFLVLGIATFKQKAI</sequence>
<accession>A0A917LIY3</accession>
<feature type="transmembrane region" description="Helical" evidence="1">
    <location>
        <begin position="136"/>
        <end position="160"/>
    </location>
</feature>
<dbReference type="Pfam" id="PF12730">
    <property type="entry name" value="ABC2_membrane_4"/>
    <property type="match status" value="1"/>
</dbReference>
<reference evidence="2" key="1">
    <citation type="journal article" date="2014" name="Int. J. Syst. Evol. Microbiol.">
        <title>Complete genome sequence of Corynebacterium casei LMG S-19264T (=DSM 44701T), isolated from a smear-ripened cheese.</title>
        <authorList>
            <consortium name="US DOE Joint Genome Institute (JGI-PGF)"/>
            <person name="Walter F."/>
            <person name="Albersmeier A."/>
            <person name="Kalinowski J."/>
            <person name="Ruckert C."/>
        </authorList>
    </citation>
    <scope>NUCLEOTIDE SEQUENCE</scope>
    <source>
        <strain evidence="2">CGMCC 1.15760</strain>
    </source>
</reference>
<protein>
    <submittedName>
        <fullName evidence="2">ABC transporter</fullName>
    </submittedName>
</protein>
<feature type="transmembrane region" description="Helical" evidence="1">
    <location>
        <begin position="59"/>
        <end position="78"/>
    </location>
</feature>
<comment type="caution">
    <text evidence="2">The sequence shown here is derived from an EMBL/GenBank/DDBJ whole genome shotgun (WGS) entry which is preliminary data.</text>
</comment>
<keyword evidence="1" id="KW-0812">Transmembrane</keyword>
<keyword evidence="1" id="KW-0472">Membrane</keyword>
<evidence type="ECO:0000313" key="2">
    <source>
        <dbReference type="EMBL" id="GGG30572.1"/>
    </source>
</evidence>
<dbReference type="AlphaFoldDB" id="A0A917LIY3"/>
<dbReference type="CDD" id="cd21809">
    <property type="entry name" value="ABC-2_lan_permease-like"/>
    <property type="match status" value="1"/>
</dbReference>
<feature type="transmembrane region" description="Helical" evidence="1">
    <location>
        <begin position="18"/>
        <end position="39"/>
    </location>
</feature>
<feature type="transmembrane region" description="Helical" evidence="1">
    <location>
        <begin position="99"/>
        <end position="124"/>
    </location>
</feature>
<dbReference type="Proteomes" id="UP000616608">
    <property type="component" value="Unassembled WGS sequence"/>
</dbReference>